<organism evidence="1 3">
    <name type="scientific">Hymenobacter humi</name>
    <dbReference type="NCBI Taxonomy" id="1411620"/>
    <lineage>
        <taxon>Bacteria</taxon>
        <taxon>Pseudomonadati</taxon>
        <taxon>Bacteroidota</taxon>
        <taxon>Cytophagia</taxon>
        <taxon>Cytophagales</taxon>
        <taxon>Hymenobacteraceae</taxon>
        <taxon>Hymenobacter</taxon>
    </lineage>
</organism>
<evidence type="ECO:0000313" key="1">
    <source>
        <dbReference type="EMBL" id="MFC7670578.1"/>
    </source>
</evidence>
<gene>
    <name evidence="1" type="ORF">ACFQT0_26765</name>
    <name evidence="2" type="ORF">ACFQT0_27690</name>
</gene>
<reference evidence="1" key="1">
    <citation type="journal article" date="2014" name="Int. J. Syst. Evol. Microbiol.">
        <title>Complete genome of a new Firmicutes species belonging to the dominant human colonic microbiota ('Ruminococcus bicirculans') reveals two chromosomes and a selective capacity to utilize plant glucans.</title>
        <authorList>
            <consortium name="NISC Comparative Sequencing Program"/>
            <person name="Wegmann U."/>
            <person name="Louis P."/>
            <person name="Goesmann A."/>
            <person name="Henrissat B."/>
            <person name="Duncan S.H."/>
            <person name="Flint H.J."/>
        </authorList>
    </citation>
    <scope>NUCLEOTIDE SEQUENCE</scope>
    <source>
        <strain evidence="1">JCM 19635</strain>
    </source>
</reference>
<proteinExistence type="predicted"/>
<sequence>MSGRYQPNRSHETTQKRWAWSARQRGRCHHRRDHRITSPAPWFLREKWHQHRSITRQALHQLLAGHDEGHVSFTYQPRHGGRYDWA</sequence>
<reference evidence="3" key="2">
    <citation type="journal article" date="2019" name="Int. J. Syst. Evol. Microbiol.">
        <title>The Global Catalogue of Microorganisms (GCM) 10K type strain sequencing project: providing services to taxonomists for standard genome sequencing and annotation.</title>
        <authorList>
            <consortium name="The Broad Institute Genomics Platform"/>
            <consortium name="The Broad Institute Genome Sequencing Center for Infectious Disease"/>
            <person name="Wu L."/>
            <person name="Ma J."/>
        </authorList>
    </citation>
    <scope>NUCLEOTIDE SEQUENCE [LARGE SCALE GENOMIC DNA]</scope>
    <source>
        <strain evidence="3">JCM 19635</strain>
    </source>
</reference>
<dbReference type="RefSeq" id="WP_380206289.1">
    <property type="nucleotide sequence ID" value="NZ_JBHTEK010000003.1"/>
</dbReference>
<evidence type="ECO:0000313" key="2">
    <source>
        <dbReference type="EMBL" id="MFC7670743.1"/>
    </source>
</evidence>
<protein>
    <submittedName>
        <fullName evidence="1">Uncharacterized protein</fullName>
    </submittedName>
</protein>
<name>A0ABW2UE14_9BACT</name>
<dbReference type="EMBL" id="JBHTEK010000003">
    <property type="protein sequence ID" value="MFC7670743.1"/>
    <property type="molecule type" value="Genomic_DNA"/>
</dbReference>
<evidence type="ECO:0000313" key="3">
    <source>
        <dbReference type="Proteomes" id="UP001596513"/>
    </source>
</evidence>
<accession>A0ABW2UE14</accession>
<reference evidence="1" key="3">
    <citation type="submission" date="2024-09" db="EMBL/GenBank/DDBJ databases">
        <authorList>
            <person name="Sun Q."/>
            <person name="Mori K."/>
        </authorList>
    </citation>
    <scope>NUCLEOTIDE SEQUENCE</scope>
    <source>
        <strain evidence="1">JCM 19635</strain>
    </source>
</reference>
<dbReference type="Proteomes" id="UP001596513">
    <property type="component" value="Unassembled WGS sequence"/>
</dbReference>
<comment type="caution">
    <text evidence="1">The sequence shown here is derived from an EMBL/GenBank/DDBJ whole genome shotgun (WGS) entry which is preliminary data.</text>
</comment>
<keyword evidence="3" id="KW-1185">Reference proteome</keyword>
<dbReference type="EMBL" id="JBHTEK010000003">
    <property type="protein sequence ID" value="MFC7670578.1"/>
    <property type="molecule type" value="Genomic_DNA"/>
</dbReference>